<name>A0A2I6J122_VACCV</name>
<evidence type="ECO:0000313" key="1">
    <source>
        <dbReference type="EMBL" id="AUL80151.1"/>
    </source>
</evidence>
<accession>A0A2I6J122</accession>
<organism evidence="1">
    <name type="scientific">Vaccinia virus</name>
    <name type="common">VACV</name>
    <name type="synonym">Orthopoxvirus vaccinia</name>
    <dbReference type="NCBI Taxonomy" id="10245"/>
    <lineage>
        <taxon>Viruses</taxon>
        <taxon>Varidnaviria</taxon>
        <taxon>Bamfordvirae</taxon>
        <taxon>Nucleocytoviricota</taxon>
        <taxon>Pokkesviricetes</taxon>
        <taxon>Chitovirales</taxon>
        <taxon>Poxviridae</taxon>
        <taxon>Chordopoxvirinae</taxon>
        <taxon>Orthopoxvirus</taxon>
    </lineage>
</organism>
<sequence length="79" mass="8706">MVSVRFSDRMRAAILALSFDDISGMTNPVSTNFLVGQSDTNKKIASPPICGRNWTPLEDLLTIVSPRQILDRITEVPGM</sequence>
<reference evidence="1" key="1">
    <citation type="journal article" date="2018" name="Emerg. Infect. Dis.">
        <title>Ocular Vaccinia Infection in Dairy Worker, Brazil.</title>
        <authorList>
            <person name="Teixeira Lima M."/>
            <person name="Pereira Oliveira G."/>
            <person name="Bretas de Oliveira D."/>
            <person name="Mesquita Vaz S."/>
            <person name="de Souza Trindade G."/>
            <person name="Santos Abrahao J."/>
            <person name="Geessien Kroon E."/>
        </authorList>
    </citation>
    <scope>NUCLEOTIDE SEQUENCE [LARGE SCALE GENOMIC DNA]</scope>
    <source>
        <strain evidence="1">CEyV1</strain>
    </source>
</reference>
<dbReference type="Proteomes" id="UP000270450">
    <property type="component" value="Segment"/>
</dbReference>
<protein>
    <submittedName>
        <fullName evidence="1">Uncharacterized protein</fullName>
    </submittedName>
</protein>
<dbReference type="EMBL" id="MG012795">
    <property type="protein sequence ID" value="AUL80151.1"/>
    <property type="molecule type" value="Genomic_DNA"/>
</dbReference>
<proteinExistence type="predicted"/>